<evidence type="ECO:0000256" key="11">
    <source>
        <dbReference type="ARBA" id="ARBA00023033"/>
    </source>
</evidence>
<keyword evidence="10" id="KW-0408">Iron</keyword>
<dbReference type="InterPro" id="IPR036396">
    <property type="entry name" value="Cyt_P450_sf"/>
</dbReference>
<evidence type="ECO:0000256" key="3">
    <source>
        <dbReference type="ARBA" id="ARBA00005179"/>
    </source>
</evidence>
<dbReference type="Gene3D" id="1.10.630.10">
    <property type="entry name" value="Cytochrome P450"/>
    <property type="match status" value="1"/>
</dbReference>
<evidence type="ECO:0000256" key="2">
    <source>
        <dbReference type="ARBA" id="ARBA00004167"/>
    </source>
</evidence>
<sequence>MIYSDRPTTVMAGELVGWDRGLGYTPLNARFRDFRKFFHQTIGSGAAQHARVLKAQEQGARHLLGRLLDDPSNFIGHFRHSAAVVILRLLFGYDTNDAQEKRLVQIVEDAMQGFARASEPGAWAVDYLPWLKYIPTWFPGASFKVAARRMWADRERMYNEPFDFVKKQMDQGKAIPSFTSDFIQARHPLKPEEEEFVKAAAASLYSGGADTTPSSLSSFVLAITLNPSIQRRAQLELDTVLGKGFQRLPAFSDRANLPYVNAIVLEVLRWNPAVPLGLAHKLAQDDIYEGYHLRKGTVVWANIWYQSTLLTLRPFLNALNFTIRPSFYFYP</sequence>
<dbReference type="GO" id="GO:0005506">
    <property type="term" value="F:iron ion binding"/>
    <property type="evidence" value="ECO:0007669"/>
    <property type="project" value="InterPro"/>
</dbReference>
<evidence type="ECO:0000256" key="9">
    <source>
        <dbReference type="ARBA" id="ARBA00023002"/>
    </source>
</evidence>
<dbReference type="GO" id="GO:0004497">
    <property type="term" value="F:monooxygenase activity"/>
    <property type="evidence" value="ECO:0007669"/>
    <property type="project" value="UniProtKB-KW"/>
</dbReference>
<evidence type="ECO:0000256" key="1">
    <source>
        <dbReference type="ARBA" id="ARBA00001971"/>
    </source>
</evidence>
<comment type="caution">
    <text evidence="13">The sequence shown here is derived from an EMBL/GenBank/DDBJ whole genome shotgun (WGS) entry which is preliminary data.</text>
</comment>
<dbReference type="InterPro" id="IPR002401">
    <property type="entry name" value="Cyt_P450_E_grp-I"/>
</dbReference>
<dbReference type="SUPFAM" id="SSF48264">
    <property type="entry name" value="Cytochrome P450"/>
    <property type="match status" value="1"/>
</dbReference>
<comment type="similarity">
    <text evidence="4">Belongs to the cytochrome P450 family.</text>
</comment>
<keyword evidence="5" id="KW-0349">Heme</keyword>
<dbReference type="InterPro" id="IPR001128">
    <property type="entry name" value="Cyt_P450"/>
</dbReference>
<dbReference type="PANTHER" id="PTHR46300">
    <property type="entry name" value="P450, PUTATIVE (EUROFUNG)-RELATED-RELATED"/>
    <property type="match status" value="1"/>
</dbReference>
<dbReference type="AlphaFoldDB" id="A0AAD5YI38"/>
<keyword evidence="9" id="KW-0560">Oxidoreductase</keyword>
<evidence type="ECO:0008006" key="15">
    <source>
        <dbReference type="Google" id="ProtNLM"/>
    </source>
</evidence>
<keyword evidence="8" id="KW-1133">Transmembrane helix</keyword>
<dbReference type="EMBL" id="JANAWD010000016">
    <property type="protein sequence ID" value="KAJ3491204.1"/>
    <property type="molecule type" value="Genomic_DNA"/>
</dbReference>
<keyword evidence="12" id="KW-0472">Membrane</keyword>
<keyword evidence="6" id="KW-0812">Transmembrane</keyword>
<evidence type="ECO:0000256" key="4">
    <source>
        <dbReference type="ARBA" id="ARBA00010617"/>
    </source>
</evidence>
<dbReference type="GO" id="GO:0016705">
    <property type="term" value="F:oxidoreductase activity, acting on paired donors, with incorporation or reduction of molecular oxygen"/>
    <property type="evidence" value="ECO:0007669"/>
    <property type="project" value="InterPro"/>
</dbReference>
<evidence type="ECO:0000256" key="8">
    <source>
        <dbReference type="ARBA" id="ARBA00022989"/>
    </source>
</evidence>
<comment type="pathway">
    <text evidence="3">Secondary metabolite biosynthesis.</text>
</comment>
<evidence type="ECO:0000256" key="10">
    <source>
        <dbReference type="ARBA" id="ARBA00023004"/>
    </source>
</evidence>
<keyword evidence="7" id="KW-0479">Metal-binding</keyword>
<evidence type="ECO:0000256" key="12">
    <source>
        <dbReference type="ARBA" id="ARBA00023136"/>
    </source>
</evidence>
<name>A0AAD5YI38_9APHY</name>
<keyword evidence="11" id="KW-0503">Monooxygenase</keyword>
<comment type="subcellular location">
    <subcellularLocation>
        <location evidence="2">Membrane</location>
        <topology evidence="2">Single-pass membrane protein</topology>
    </subcellularLocation>
</comment>
<evidence type="ECO:0000313" key="14">
    <source>
        <dbReference type="Proteomes" id="UP001212997"/>
    </source>
</evidence>
<organism evidence="13 14">
    <name type="scientific">Meripilus lineatus</name>
    <dbReference type="NCBI Taxonomy" id="2056292"/>
    <lineage>
        <taxon>Eukaryota</taxon>
        <taxon>Fungi</taxon>
        <taxon>Dikarya</taxon>
        <taxon>Basidiomycota</taxon>
        <taxon>Agaricomycotina</taxon>
        <taxon>Agaricomycetes</taxon>
        <taxon>Polyporales</taxon>
        <taxon>Meripilaceae</taxon>
        <taxon>Meripilus</taxon>
    </lineage>
</organism>
<dbReference type="PANTHER" id="PTHR46300:SF7">
    <property type="entry name" value="P450, PUTATIVE (EUROFUNG)-RELATED"/>
    <property type="match status" value="1"/>
</dbReference>
<dbReference type="PRINTS" id="PR00463">
    <property type="entry name" value="EP450I"/>
</dbReference>
<evidence type="ECO:0000256" key="5">
    <source>
        <dbReference type="ARBA" id="ARBA00022617"/>
    </source>
</evidence>
<proteinExistence type="inferred from homology"/>
<evidence type="ECO:0000256" key="6">
    <source>
        <dbReference type="ARBA" id="ARBA00022692"/>
    </source>
</evidence>
<comment type="cofactor">
    <cofactor evidence="1">
        <name>heme</name>
        <dbReference type="ChEBI" id="CHEBI:30413"/>
    </cofactor>
</comment>
<accession>A0AAD5YI38</accession>
<dbReference type="GO" id="GO:0016020">
    <property type="term" value="C:membrane"/>
    <property type="evidence" value="ECO:0007669"/>
    <property type="project" value="UniProtKB-SubCell"/>
</dbReference>
<evidence type="ECO:0000313" key="13">
    <source>
        <dbReference type="EMBL" id="KAJ3491204.1"/>
    </source>
</evidence>
<gene>
    <name evidence="13" type="ORF">NLI96_g879</name>
</gene>
<reference evidence="13" key="1">
    <citation type="submission" date="2022-07" db="EMBL/GenBank/DDBJ databases">
        <title>Genome Sequence of Physisporinus lineatus.</title>
        <authorList>
            <person name="Buettner E."/>
        </authorList>
    </citation>
    <scope>NUCLEOTIDE SEQUENCE</scope>
    <source>
        <strain evidence="13">VT162</strain>
    </source>
</reference>
<keyword evidence="14" id="KW-1185">Reference proteome</keyword>
<dbReference type="Pfam" id="PF00067">
    <property type="entry name" value="p450"/>
    <property type="match status" value="1"/>
</dbReference>
<protein>
    <recommendedName>
        <fullName evidence="15">O-methylsterigmatocystin oxidoreductase</fullName>
    </recommendedName>
</protein>
<dbReference type="GO" id="GO:0020037">
    <property type="term" value="F:heme binding"/>
    <property type="evidence" value="ECO:0007669"/>
    <property type="project" value="InterPro"/>
</dbReference>
<evidence type="ECO:0000256" key="7">
    <source>
        <dbReference type="ARBA" id="ARBA00022723"/>
    </source>
</evidence>
<dbReference type="InterPro" id="IPR050364">
    <property type="entry name" value="Cytochrome_P450_fung"/>
</dbReference>
<dbReference type="Proteomes" id="UP001212997">
    <property type="component" value="Unassembled WGS sequence"/>
</dbReference>